<dbReference type="InterPro" id="IPR015421">
    <property type="entry name" value="PyrdxlP-dep_Trfase_major"/>
</dbReference>
<dbReference type="InterPro" id="IPR015424">
    <property type="entry name" value="PyrdxlP-dep_Trfase"/>
</dbReference>
<dbReference type="PANTHER" id="PTHR11680">
    <property type="entry name" value="SERINE HYDROXYMETHYLTRANSFERASE"/>
    <property type="match status" value="1"/>
</dbReference>
<dbReference type="AlphaFoldDB" id="A0A383CU50"/>
<keyword evidence="2" id="KW-0663">Pyridoxal phosphate</keyword>
<dbReference type="Gene3D" id="3.40.640.10">
    <property type="entry name" value="Type I PLP-dependent aspartate aminotransferase-like (Major domain)"/>
    <property type="match status" value="1"/>
</dbReference>
<name>A0A383CU50_9ZZZZ</name>
<organism evidence="4">
    <name type="scientific">marine metagenome</name>
    <dbReference type="NCBI Taxonomy" id="408172"/>
    <lineage>
        <taxon>unclassified sequences</taxon>
        <taxon>metagenomes</taxon>
        <taxon>ecological metagenomes</taxon>
    </lineage>
</organism>
<evidence type="ECO:0000313" key="4">
    <source>
        <dbReference type="EMBL" id="SVE35671.1"/>
    </source>
</evidence>
<dbReference type="GO" id="GO:0004372">
    <property type="term" value="F:glycine hydroxymethyltransferase activity"/>
    <property type="evidence" value="ECO:0007669"/>
    <property type="project" value="TreeGrafter"/>
</dbReference>
<proteinExistence type="predicted"/>
<dbReference type="PANTHER" id="PTHR11680:SF50">
    <property type="entry name" value="SERINE HYDROXYMETHYLTRANSFERASE"/>
    <property type="match status" value="1"/>
</dbReference>
<dbReference type="GO" id="GO:0046653">
    <property type="term" value="P:tetrahydrofolate metabolic process"/>
    <property type="evidence" value="ECO:0007669"/>
    <property type="project" value="TreeGrafter"/>
</dbReference>
<dbReference type="GO" id="GO:0019264">
    <property type="term" value="P:glycine biosynthetic process from serine"/>
    <property type="evidence" value="ECO:0007669"/>
    <property type="project" value="TreeGrafter"/>
</dbReference>
<reference evidence="4" key="1">
    <citation type="submission" date="2018-05" db="EMBL/GenBank/DDBJ databases">
        <authorList>
            <person name="Lanie J.A."/>
            <person name="Ng W.-L."/>
            <person name="Kazmierczak K.M."/>
            <person name="Andrzejewski T.M."/>
            <person name="Davidsen T.M."/>
            <person name="Wayne K.J."/>
            <person name="Tettelin H."/>
            <person name="Glass J.I."/>
            <person name="Rusch D."/>
            <person name="Podicherti R."/>
            <person name="Tsui H.-C.T."/>
            <person name="Winkler M.E."/>
        </authorList>
    </citation>
    <scope>NUCLEOTIDE SEQUENCE</scope>
</reference>
<dbReference type="EMBL" id="UINC01211677">
    <property type="protein sequence ID" value="SVE35671.1"/>
    <property type="molecule type" value="Genomic_DNA"/>
</dbReference>
<dbReference type="InterPro" id="IPR015422">
    <property type="entry name" value="PyrdxlP-dep_Trfase_small"/>
</dbReference>
<dbReference type="InterPro" id="IPR049943">
    <property type="entry name" value="Ser_HO-MeTrfase-like"/>
</dbReference>
<feature type="domain" description="Serine hydroxymethyltransferase-like" evidence="3">
    <location>
        <begin position="8"/>
        <end position="172"/>
    </location>
</feature>
<dbReference type="Gene3D" id="3.90.1150.10">
    <property type="entry name" value="Aspartate Aminotransferase, domain 1"/>
    <property type="match status" value="1"/>
</dbReference>
<evidence type="ECO:0000259" key="3">
    <source>
        <dbReference type="Pfam" id="PF00464"/>
    </source>
</evidence>
<dbReference type="SUPFAM" id="SSF53383">
    <property type="entry name" value="PLP-dependent transferases"/>
    <property type="match status" value="1"/>
</dbReference>
<dbReference type="GO" id="GO:0005829">
    <property type="term" value="C:cytosol"/>
    <property type="evidence" value="ECO:0007669"/>
    <property type="project" value="TreeGrafter"/>
</dbReference>
<dbReference type="GO" id="GO:0030170">
    <property type="term" value="F:pyridoxal phosphate binding"/>
    <property type="evidence" value="ECO:0007669"/>
    <property type="project" value="TreeGrafter"/>
</dbReference>
<evidence type="ECO:0000256" key="2">
    <source>
        <dbReference type="ARBA" id="ARBA00022898"/>
    </source>
</evidence>
<feature type="non-terminal residue" evidence="4">
    <location>
        <position position="179"/>
    </location>
</feature>
<accession>A0A383CU50</accession>
<gene>
    <name evidence="4" type="ORF">METZ01_LOCUS488525</name>
</gene>
<protein>
    <recommendedName>
        <fullName evidence="3">Serine hydroxymethyltransferase-like domain-containing protein</fullName>
    </recommendedName>
</protein>
<evidence type="ECO:0000256" key="1">
    <source>
        <dbReference type="ARBA" id="ARBA00001933"/>
    </source>
</evidence>
<sequence length="179" mass="19678">MSQNSLSLKEFDPDLWESLLGESKRQEDHIELIASENYASKRVLEAQGSLLTNKYAEGYPGKRYYGGCEFVDVAETLAIERAKKLFKSSYANVQPHSGASANAAVYLALCEPGDVILGMSLDQGGHLTHGSKVNFSGKTYQAYQYGLNAETGEINYDEVHSLAKKYKPKSVVRITGDCP</sequence>
<comment type="cofactor">
    <cofactor evidence="1">
        <name>pyridoxal 5'-phosphate</name>
        <dbReference type="ChEBI" id="CHEBI:597326"/>
    </cofactor>
</comment>
<dbReference type="Pfam" id="PF00464">
    <property type="entry name" value="SHMT"/>
    <property type="match status" value="1"/>
</dbReference>
<dbReference type="InterPro" id="IPR039429">
    <property type="entry name" value="SHMT-like_dom"/>
</dbReference>